<feature type="domain" description="Mce/MlaD" evidence="3">
    <location>
        <begin position="39"/>
        <end position="113"/>
    </location>
</feature>
<name>A0ABP7RQG0_9PSEU</name>
<accession>A0ABP7RQG0</accession>
<keyword evidence="2" id="KW-0472">Membrane</keyword>
<dbReference type="NCBIfam" id="TIGR00996">
    <property type="entry name" value="Mtu_fam_mce"/>
    <property type="match status" value="1"/>
</dbReference>
<keyword evidence="2" id="KW-1133">Transmembrane helix</keyword>
<gene>
    <name evidence="5" type="ORF">GCM10022247_21690</name>
</gene>
<dbReference type="EMBL" id="BAABAL010000006">
    <property type="protein sequence ID" value="GAA4000802.1"/>
    <property type="molecule type" value="Genomic_DNA"/>
</dbReference>
<feature type="region of interest" description="Disordered" evidence="1">
    <location>
        <begin position="383"/>
        <end position="409"/>
    </location>
</feature>
<comment type="caution">
    <text evidence="5">The sequence shown here is derived from an EMBL/GenBank/DDBJ whole genome shotgun (WGS) entry which is preliminary data.</text>
</comment>
<dbReference type="InterPro" id="IPR024516">
    <property type="entry name" value="Mce_C"/>
</dbReference>
<dbReference type="InterPro" id="IPR005693">
    <property type="entry name" value="Mce"/>
</dbReference>
<evidence type="ECO:0000313" key="6">
    <source>
        <dbReference type="Proteomes" id="UP001501747"/>
    </source>
</evidence>
<dbReference type="Proteomes" id="UP001501747">
    <property type="component" value="Unassembled WGS sequence"/>
</dbReference>
<evidence type="ECO:0000259" key="3">
    <source>
        <dbReference type="Pfam" id="PF02470"/>
    </source>
</evidence>
<dbReference type="PANTHER" id="PTHR33371:SF4">
    <property type="entry name" value="INTERMEMBRANE PHOSPHOLIPID TRANSPORT SYSTEM BINDING PROTEIN MLAD"/>
    <property type="match status" value="1"/>
</dbReference>
<reference evidence="6" key="1">
    <citation type="journal article" date="2019" name="Int. J. Syst. Evol. Microbiol.">
        <title>The Global Catalogue of Microorganisms (GCM) 10K type strain sequencing project: providing services to taxonomists for standard genome sequencing and annotation.</title>
        <authorList>
            <consortium name="The Broad Institute Genomics Platform"/>
            <consortium name="The Broad Institute Genome Sequencing Center for Infectious Disease"/>
            <person name="Wu L."/>
            <person name="Ma J."/>
        </authorList>
    </citation>
    <scope>NUCLEOTIDE SEQUENCE [LARGE SCALE GENOMIC DNA]</scope>
    <source>
        <strain evidence="6">JCM 17342</strain>
    </source>
</reference>
<evidence type="ECO:0000256" key="2">
    <source>
        <dbReference type="SAM" id="Phobius"/>
    </source>
</evidence>
<sequence length="409" mass="42708">MSTSAAKLSDNLARLVAFFCVVALVITAGVWFVFLRAPGKRVTAYFSAGVGIYAGGDVRVLGVRVGEIVKVEPQGRVVKVDFLVDDDVDVPATAQALVVNPAVVSDRYVQLAPAYTGGDKLGDGAVIPRERTATPVELDEVYASLDKLTTALGPKGANANGALSDLLDTAARNLDGNGQKLGDTIRNLGAATETLSGSRQDLFGTVDGLQKFTSMLSANDGQVRRFTDQLADVSKLLAEERQNLGASLRELASALTAVDGFIKDNRDKLKSNVDKLSGITKVLVDQRAALAEVLDVGPLALGNLQNSYNGSSGTLDVRAHLNELTEPPIVMICKLVRQTTPKQLPQLLADTCDKLAPVVNGVAKLPSIAEVIQALQQGRAPSLPVPLLSPSSGGGTPATPAQPPAGGGR</sequence>
<protein>
    <submittedName>
        <fullName evidence="5">MCE family protein</fullName>
    </submittedName>
</protein>
<dbReference type="PANTHER" id="PTHR33371">
    <property type="entry name" value="INTERMEMBRANE PHOSPHOLIPID TRANSPORT SYSTEM BINDING PROTEIN MLAD-RELATED"/>
    <property type="match status" value="1"/>
</dbReference>
<dbReference type="Pfam" id="PF02470">
    <property type="entry name" value="MlaD"/>
    <property type="match status" value="1"/>
</dbReference>
<dbReference type="InterPro" id="IPR052336">
    <property type="entry name" value="MlaD_Phospholipid_Transporter"/>
</dbReference>
<evidence type="ECO:0000313" key="5">
    <source>
        <dbReference type="EMBL" id="GAA4000802.1"/>
    </source>
</evidence>
<organism evidence="5 6">
    <name type="scientific">Allokutzneria multivorans</name>
    <dbReference type="NCBI Taxonomy" id="1142134"/>
    <lineage>
        <taxon>Bacteria</taxon>
        <taxon>Bacillati</taxon>
        <taxon>Actinomycetota</taxon>
        <taxon>Actinomycetes</taxon>
        <taxon>Pseudonocardiales</taxon>
        <taxon>Pseudonocardiaceae</taxon>
        <taxon>Allokutzneria</taxon>
    </lineage>
</organism>
<evidence type="ECO:0000259" key="4">
    <source>
        <dbReference type="Pfam" id="PF11887"/>
    </source>
</evidence>
<feature type="transmembrane region" description="Helical" evidence="2">
    <location>
        <begin position="12"/>
        <end position="34"/>
    </location>
</feature>
<proteinExistence type="predicted"/>
<keyword evidence="2" id="KW-0812">Transmembrane</keyword>
<feature type="domain" description="Mammalian cell entry C-terminal" evidence="4">
    <location>
        <begin position="119"/>
        <end position="295"/>
    </location>
</feature>
<dbReference type="RefSeq" id="WP_344873377.1">
    <property type="nucleotide sequence ID" value="NZ_BAABAL010000006.1"/>
</dbReference>
<dbReference type="Pfam" id="PF11887">
    <property type="entry name" value="Mce4_CUP1"/>
    <property type="match status" value="1"/>
</dbReference>
<evidence type="ECO:0000256" key="1">
    <source>
        <dbReference type="SAM" id="MobiDB-lite"/>
    </source>
</evidence>
<keyword evidence="6" id="KW-1185">Reference proteome</keyword>
<dbReference type="InterPro" id="IPR003399">
    <property type="entry name" value="Mce/MlaD"/>
</dbReference>